<feature type="region of interest" description="Disordered" evidence="1">
    <location>
        <begin position="808"/>
        <end position="838"/>
    </location>
</feature>
<proteinExistence type="predicted"/>
<dbReference type="EMBL" id="JAGMVJ010000009">
    <property type="protein sequence ID" value="KAH7087788.1"/>
    <property type="molecule type" value="Genomic_DNA"/>
</dbReference>
<dbReference type="Proteomes" id="UP000813461">
    <property type="component" value="Unassembled WGS sequence"/>
</dbReference>
<evidence type="ECO:0000256" key="1">
    <source>
        <dbReference type="SAM" id="MobiDB-lite"/>
    </source>
</evidence>
<feature type="compositionally biased region" description="Polar residues" evidence="1">
    <location>
        <begin position="485"/>
        <end position="523"/>
    </location>
</feature>
<feature type="compositionally biased region" description="Basic and acidic residues" evidence="1">
    <location>
        <begin position="808"/>
        <end position="821"/>
    </location>
</feature>
<protein>
    <submittedName>
        <fullName evidence="2">Uncharacterized protein</fullName>
    </submittedName>
</protein>
<dbReference type="OrthoDB" id="3800557at2759"/>
<feature type="compositionally biased region" description="Low complexity" evidence="1">
    <location>
        <begin position="437"/>
        <end position="448"/>
    </location>
</feature>
<feature type="region of interest" description="Disordered" evidence="1">
    <location>
        <begin position="627"/>
        <end position="706"/>
    </location>
</feature>
<sequence>MKLRVGIHGAAPGSTSHAAQHPTTADQQSIQPGGFQKRHVSGMLKHLKDDESRAKAYAAAAKYKKMFEDKKKWDPVMEKIRQVVNEDHMMVVESPSPAPITPATRPSITTSTSAPPVVLANGKTPPVGLTRIATSTELHSASRMRAPSTPRERWDATYRGPSTPLSPTPTGNAFGGGGFWEQQLTPGPVTPVTAVPRSPLSPVVPRDSEARAAYNYVKAEVDALARSICASRLSVHSKIAKSDDVPDSLVKPKDVLKAASITLRCLQTPVKSVVDPDLLKKLEGLAEEEAKIVQQYSVRHNLELLDIDNWLQVDEDSLAFNNLLDAQRELLLMHRNRRKSQLLKIPDAAIQQAWAVRILEDAERAVEADADGSSASSNEDKGYDYNNFLRSIKQEVSSSSDLASMVGSGSYTDLASMRSSGTNSDGLVLSRETTMESQRSSTSPKKSSGLFLRSKEQSFERVYPEARQAVMTSHYSGLVARSREPSFSTGNREVTVATQRSSTSPKKPSLAASTPTEAGTYNGPSLEKRASAIASSRGLTLLTTNITEGNEDVPTPALSPEDKAFRRQGASHLDLNHWAQQLKQMEESANKNRAASAHNQHHPAYRHHSKCSSGCLDSWQLEKAVSPAREASAQKANSDTFATNREREVSMTSRPPSSSSLGKETVHPLHRGNHMSSSPPILGSPRASQSSLLPPTPIRPDMSSGPPAFTIPPPPKGFKYAQIPSFASSNVTMMPPGFKKAATASSASVNDNISPPPGFKYAATLSTAALHDTVRRQQHVRSKSSIARVEKKEKGEEEEWVKELKMMEEKETVRQREESARMRSGSLTSARSGEEPGA</sequence>
<feature type="region of interest" description="Disordered" evidence="1">
    <location>
        <begin position="482"/>
        <end position="525"/>
    </location>
</feature>
<feature type="compositionally biased region" description="Polar residues" evidence="1">
    <location>
        <begin position="634"/>
        <end position="643"/>
    </location>
</feature>
<reference evidence="2" key="1">
    <citation type="journal article" date="2021" name="Nat. Commun.">
        <title>Genetic determinants of endophytism in the Arabidopsis root mycobiome.</title>
        <authorList>
            <person name="Mesny F."/>
            <person name="Miyauchi S."/>
            <person name="Thiergart T."/>
            <person name="Pickel B."/>
            <person name="Atanasova L."/>
            <person name="Karlsson M."/>
            <person name="Huettel B."/>
            <person name="Barry K.W."/>
            <person name="Haridas S."/>
            <person name="Chen C."/>
            <person name="Bauer D."/>
            <person name="Andreopoulos W."/>
            <person name="Pangilinan J."/>
            <person name="LaButti K."/>
            <person name="Riley R."/>
            <person name="Lipzen A."/>
            <person name="Clum A."/>
            <person name="Drula E."/>
            <person name="Henrissat B."/>
            <person name="Kohler A."/>
            <person name="Grigoriev I.V."/>
            <person name="Martin F.M."/>
            <person name="Hacquard S."/>
        </authorList>
    </citation>
    <scope>NUCLEOTIDE SEQUENCE</scope>
    <source>
        <strain evidence="2">MPI-SDFR-AT-0120</strain>
    </source>
</reference>
<accession>A0A8K0R671</accession>
<keyword evidence="3" id="KW-1185">Reference proteome</keyword>
<gene>
    <name evidence="2" type="ORF">FB567DRAFT_353965</name>
</gene>
<feature type="compositionally biased region" description="Low complexity" evidence="1">
    <location>
        <begin position="650"/>
        <end position="660"/>
    </location>
</feature>
<comment type="caution">
    <text evidence="2">The sequence shown here is derived from an EMBL/GenBank/DDBJ whole genome shotgun (WGS) entry which is preliminary data.</text>
</comment>
<feature type="compositionally biased region" description="Polar residues" evidence="1">
    <location>
        <begin position="13"/>
        <end position="31"/>
    </location>
</feature>
<name>A0A8K0R671_9PLEO</name>
<organism evidence="2 3">
    <name type="scientific">Paraphoma chrysanthemicola</name>
    <dbReference type="NCBI Taxonomy" id="798071"/>
    <lineage>
        <taxon>Eukaryota</taxon>
        <taxon>Fungi</taxon>
        <taxon>Dikarya</taxon>
        <taxon>Ascomycota</taxon>
        <taxon>Pezizomycotina</taxon>
        <taxon>Dothideomycetes</taxon>
        <taxon>Pleosporomycetidae</taxon>
        <taxon>Pleosporales</taxon>
        <taxon>Pleosporineae</taxon>
        <taxon>Phaeosphaeriaceae</taxon>
        <taxon>Paraphoma</taxon>
    </lineage>
</organism>
<dbReference type="AlphaFoldDB" id="A0A8K0R671"/>
<feature type="compositionally biased region" description="Basic residues" evidence="1">
    <location>
        <begin position="599"/>
        <end position="610"/>
    </location>
</feature>
<feature type="region of interest" description="Disordered" evidence="1">
    <location>
        <begin position="96"/>
        <end position="168"/>
    </location>
</feature>
<feature type="compositionally biased region" description="Polar residues" evidence="1">
    <location>
        <begin position="104"/>
        <end position="114"/>
    </location>
</feature>
<feature type="region of interest" description="Disordered" evidence="1">
    <location>
        <begin position="1"/>
        <end position="34"/>
    </location>
</feature>
<feature type="region of interest" description="Disordered" evidence="1">
    <location>
        <begin position="431"/>
        <end position="451"/>
    </location>
</feature>
<feature type="region of interest" description="Disordered" evidence="1">
    <location>
        <begin position="585"/>
        <end position="611"/>
    </location>
</feature>
<evidence type="ECO:0000313" key="2">
    <source>
        <dbReference type="EMBL" id="KAH7087788.1"/>
    </source>
</evidence>
<evidence type="ECO:0000313" key="3">
    <source>
        <dbReference type="Proteomes" id="UP000813461"/>
    </source>
</evidence>